<dbReference type="Pfam" id="PF01103">
    <property type="entry name" value="Omp85"/>
    <property type="match status" value="1"/>
</dbReference>
<evidence type="ECO:0000313" key="4">
    <source>
        <dbReference type="EMBL" id="MEJ5093221.1"/>
    </source>
</evidence>
<dbReference type="Proteomes" id="UP001380365">
    <property type="component" value="Unassembled WGS sequence"/>
</dbReference>
<evidence type="ECO:0000313" key="5">
    <source>
        <dbReference type="Proteomes" id="UP001380365"/>
    </source>
</evidence>
<accession>A0ABU8Q0E8</accession>
<protein>
    <submittedName>
        <fullName evidence="4">BamA/TamA family outer membrane protein</fullName>
    </submittedName>
</protein>
<gene>
    <name evidence="4" type="ORF">WH159_01490</name>
</gene>
<feature type="domain" description="Bacterial surface antigen (D15)" evidence="3">
    <location>
        <begin position="11"/>
        <end position="184"/>
    </location>
</feature>
<dbReference type="Gene3D" id="2.40.160.50">
    <property type="entry name" value="membrane protein fhac: a member of the omp85/tpsb transporter family"/>
    <property type="match status" value="1"/>
</dbReference>
<evidence type="ECO:0000256" key="2">
    <source>
        <dbReference type="ARBA" id="ARBA00023136"/>
    </source>
</evidence>
<reference evidence="4 5" key="1">
    <citation type="submission" date="2023-12" db="EMBL/GenBank/DDBJ databases">
        <title>Gut-associated functions are favored during microbiome assembly across C. elegans life.</title>
        <authorList>
            <person name="Zimmermann J."/>
        </authorList>
    </citation>
    <scope>NUCLEOTIDE SEQUENCE [LARGE SCALE GENOMIC DNA]</scope>
    <source>
        <strain evidence="4 5">JUb134</strain>
    </source>
</reference>
<evidence type="ECO:0000259" key="3">
    <source>
        <dbReference type="Pfam" id="PF01103"/>
    </source>
</evidence>
<dbReference type="EMBL" id="JBBGZA010000001">
    <property type="protein sequence ID" value="MEJ5093221.1"/>
    <property type="molecule type" value="Genomic_DNA"/>
</dbReference>
<keyword evidence="2" id="KW-0472">Membrane</keyword>
<evidence type="ECO:0000256" key="1">
    <source>
        <dbReference type="ARBA" id="ARBA00004370"/>
    </source>
</evidence>
<dbReference type="RefSeq" id="WP_339538693.1">
    <property type="nucleotide sequence ID" value="NZ_JBBGZA010000001.1"/>
</dbReference>
<sequence length="214" mass="23159">MGLRWRFADSRWKNPRGDVDQVAAPPEEELDSTLSMIGPTVSYDTRDSALQPHSGTYAAATWLVGAGFLGNSFGHTRLQVLGNWYVPMRKTTVLATRVATCAVTGHVPFNNLCDFGSGADLRGYESGRYRDRASWAAQAEVRQHLGGRFGGVAFFGVGGIAPSFGHVLDDSTLLPSAGLGVRYQPFRKNDVNLRLDVAVGWHGPGLYLGIAEAF</sequence>
<proteinExistence type="predicted"/>
<name>A0ABU8Q0E8_9SPHN</name>
<dbReference type="InterPro" id="IPR000184">
    <property type="entry name" value="Bac_surfAg_D15"/>
</dbReference>
<comment type="caution">
    <text evidence="4">The sequence shown here is derived from an EMBL/GenBank/DDBJ whole genome shotgun (WGS) entry which is preliminary data.</text>
</comment>
<comment type="subcellular location">
    <subcellularLocation>
        <location evidence="1">Membrane</location>
    </subcellularLocation>
</comment>
<organism evidence="4 5">
    <name type="scientific">Sphingomonas molluscorum</name>
    <dbReference type="NCBI Taxonomy" id="418184"/>
    <lineage>
        <taxon>Bacteria</taxon>
        <taxon>Pseudomonadati</taxon>
        <taxon>Pseudomonadota</taxon>
        <taxon>Alphaproteobacteria</taxon>
        <taxon>Sphingomonadales</taxon>
        <taxon>Sphingomonadaceae</taxon>
        <taxon>Sphingomonas</taxon>
    </lineage>
</organism>
<keyword evidence="5" id="KW-1185">Reference proteome</keyword>